<feature type="binding site" evidence="13">
    <location>
        <begin position="10"/>
        <end position="15"/>
    </location>
    <ligand>
        <name>NADP(+)</name>
        <dbReference type="ChEBI" id="CHEBI:58349"/>
    </ligand>
</feature>
<comment type="similarity">
    <text evidence="3 15">Belongs to the homoserine dehydrogenase family.</text>
</comment>
<feature type="binding site" evidence="13">
    <location>
        <position position="105"/>
    </location>
    <ligand>
        <name>NADPH</name>
        <dbReference type="ChEBI" id="CHEBI:57783"/>
    </ligand>
</feature>
<dbReference type="GO" id="GO:0050661">
    <property type="term" value="F:NADP binding"/>
    <property type="evidence" value="ECO:0007669"/>
    <property type="project" value="InterPro"/>
</dbReference>
<dbReference type="InterPro" id="IPR005106">
    <property type="entry name" value="Asp/hSer_DH_NAD-bd"/>
</dbReference>
<evidence type="ECO:0000256" key="8">
    <source>
        <dbReference type="ARBA" id="ARBA00023002"/>
    </source>
</evidence>
<evidence type="ECO:0000256" key="2">
    <source>
        <dbReference type="ARBA" id="ARBA00005062"/>
    </source>
</evidence>
<keyword evidence="6 14" id="KW-0028">Amino-acid biosynthesis</keyword>
<evidence type="ECO:0000256" key="11">
    <source>
        <dbReference type="ARBA" id="ARBA00048841"/>
    </source>
</evidence>
<evidence type="ECO:0000256" key="10">
    <source>
        <dbReference type="ARBA" id="ARBA00023167"/>
    </source>
</evidence>
<feature type="binding site" evidence="13">
    <location>
        <position position="190"/>
    </location>
    <ligand>
        <name>L-homoserine</name>
        <dbReference type="ChEBI" id="CHEBI:57476"/>
    </ligand>
</feature>
<dbReference type="PIRSF" id="PIRSF036497">
    <property type="entry name" value="HDH_short"/>
    <property type="match status" value="1"/>
</dbReference>
<evidence type="ECO:0000256" key="9">
    <source>
        <dbReference type="ARBA" id="ARBA00023053"/>
    </source>
</evidence>
<evidence type="ECO:0000313" key="19">
    <source>
        <dbReference type="Proteomes" id="UP000824159"/>
    </source>
</evidence>
<dbReference type="Gene3D" id="3.40.50.720">
    <property type="entry name" value="NAD(P)-binding Rossmann-like Domain"/>
    <property type="match status" value="1"/>
</dbReference>
<reference evidence="18" key="1">
    <citation type="submission" date="2020-10" db="EMBL/GenBank/DDBJ databases">
        <authorList>
            <person name="Gilroy R."/>
        </authorList>
    </citation>
    <scope>NUCLEOTIDE SEQUENCE</scope>
    <source>
        <strain evidence="18">CHK176-22527</strain>
    </source>
</reference>
<proteinExistence type="inferred from homology"/>
<keyword evidence="8 14" id="KW-0560">Oxidoreductase</keyword>
<name>A0A9D1HCW2_9FIRM</name>
<evidence type="ECO:0000256" key="12">
    <source>
        <dbReference type="PIRSR" id="PIRSR036497-1"/>
    </source>
</evidence>
<keyword evidence="9" id="KW-0915">Sodium</keyword>
<evidence type="ECO:0000313" key="18">
    <source>
        <dbReference type="EMBL" id="HIT98677.1"/>
    </source>
</evidence>
<evidence type="ECO:0000259" key="17">
    <source>
        <dbReference type="Pfam" id="PF03447"/>
    </source>
</evidence>
<dbReference type="EMBL" id="DVLX01000004">
    <property type="protein sequence ID" value="HIT98677.1"/>
    <property type="molecule type" value="Genomic_DNA"/>
</dbReference>
<reference evidence="18" key="2">
    <citation type="journal article" date="2021" name="PeerJ">
        <title>Extensive microbial diversity within the chicken gut microbiome revealed by metagenomics and culture.</title>
        <authorList>
            <person name="Gilroy R."/>
            <person name="Ravi A."/>
            <person name="Getino M."/>
            <person name="Pursley I."/>
            <person name="Horton D.L."/>
            <person name="Alikhan N.F."/>
            <person name="Baker D."/>
            <person name="Gharbi K."/>
            <person name="Hall N."/>
            <person name="Watson M."/>
            <person name="Adriaenssens E.M."/>
            <person name="Foster-Nyarko E."/>
            <person name="Jarju S."/>
            <person name="Secka A."/>
            <person name="Antonio M."/>
            <person name="Oren A."/>
            <person name="Chaudhuri R.R."/>
            <person name="La Ragione R."/>
            <person name="Hildebrand F."/>
            <person name="Pallen M.J."/>
        </authorList>
    </citation>
    <scope>NUCLEOTIDE SEQUENCE</scope>
    <source>
        <strain evidence="18">CHK176-22527</strain>
    </source>
</reference>
<comment type="catalytic activity">
    <reaction evidence="11">
        <text>L-homoserine + NADP(+) = L-aspartate 4-semialdehyde + NADPH + H(+)</text>
        <dbReference type="Rhea" id="RHEA:15761"/>
        <dbReference type="ChEBI" id="CHEBI:15378"/>
        <dbReference type="ChEBI" id="CHEBI:57476"/>
        <dbReference type="ChEBI" id="CHEBI:57783"/>
        <dbReference type="ChEBI" id="CHEBI:58349"/>
        <dbReference type="ChEBI" id="CHEBI:537519"/>
        <dbReference type="EC" id="1.1.1.3"/>
    </reaction>
    <physiologicalReaction direction="right-to-left" evidence="11">
        <dbReference type="Rhea" id="RHEA:15763"/>
    </physiologicalReaction>
</comment>
<feature type="active site" description="Proton donor" evidence="12">
    <location>
        <position position="205"/>
    </location>
</feature>
<evidence type="ECO:0000256" key="14">
    <source>
        <dbReference type="RuleBase" id="RU000579"/>
    </source>
</evidence>
<dbReference type="EC" id="1.1.1.3" evidence="4 14"/>
<dbReference type="AlphaFoldDB" id="A0A9D1HCW2"/>
<dbReference type="Pfam" id="PF03447">
    <property type="entry name" value="NAD_binding_3"/>
    <property type="match status" value="1"/>
</dbReference>
<evidence type="ECO:0000256" key="13">
    <source>
        <dbReference type="PIRSR" id="PIRSR036497-2"/>
    </source>
</evidence>
<evidence type="ECO:0000256" key="15">
    <source>
        <dbReference type="RuleBase" id="RU004171"/>
    </source>
</evidence>
<comment type="pathway">
    <text evidence="1 14">Amino-acid biosynthesis; L-threonine biosynthesis; L-threonine from L-aspartate: step 3/5.</text>
</comment>
<sequence>MRTIKIGLLGLGNIGTGTYKTLEMNREEVESTLGAKVEIVKILEKDTERDRGIKVDKNKFTMDPDDIFKDPDIDIVIELLGGIEPATSFMLSAMRNGKHVVTANKAALAANYNELTKTADENNVMLKFEASVGGGIPILGTLTGPLRANKFEEVMGILNGTTNYILTMMTKEGLDYETALKDAQEQGFAEADPTADVEGIDAANKLSILIALMFNKYVAPDDIPTTGITEITKEKIEEARSNGCKIKLIAHAKKNDDGEIKYEVRPMYISATHPLANINKEFNAVFVKGNAVDDLMFYGKGAGPLPTGSAVMGDVIEISKSILK</sequence>
<accession>A0A9D1HCW2</accession>
<dbReference type="InterPro" id="IPR036291">
    <property type="entry name" value="NAD(P)-bd_dom_sf"/>
</dbReference>
<dbReference type="InterPro" id="IPR019811">
    <property type="entry name" value="HDH_CS"/>
</dbReference>
<evidence type="ECO:0000256" key="3">
    <source>
        <dbReference type="ARBA" id="ARBA00006753"/>
    </source>
</evidence>
<comment type="pathway">
    <text evidence="2 14">Amino-acid biosynthesis; L-methionine biosynthesis via de novo pathway; L-homoserine from L-aspartate: step 3/3.</text>
</comment>
<feature type="domain" description="Homoserine dehydrogenase catalytic" evidence="16">
    <location>
        <begin position="137"/>
        <end position="316"/>
    </location>
</feature>
<dbReference type="InterPro" id="IPR022697">
    <property type="entry name" value="HDH_short"/>
</dbReference>
<feature type="domain" description="Aspartate/homoserine dehydrogenase NAD-binding" evidence="17">
    <location>
        <begin position="10"/>
        <end position="128"/>
    </location>
</feature>
<organism evidence="18 19">
    <name type="scientific">Candidatus Allocopromorpha excrementavium</name>
    <dbReference type="NCBI Taxonomy" id="2840741"/>
    <lineage>
        <taxon>Bacteria</taxon>
        <taxon>Bacillati</taxon>
        <taxon>Bacillota</taxon>
        <taxon>Clostridia</taxon>
        <taxon>Eubacteriales</taxon>
        <taxon>Eubacteriaceae</taxon>
        <taxon>Eubacteriaceae incertae sedis</taxon>
        <taxon>Candidatus Allocopromorpha</taxon>
    </lineage>
</organism>
<evidence type="ECO:0000256" key="1">
    <source>
        <dbReference type="ARBA" id="ARBA00005056"/>
    </source>
</evidence>
<dbReference type="GO" id="GO:0004412">
    <property type="term" value="F:homoserine dehydrogenase activity"/>
    <property type="evidence" value="ECO:0007669"/>
    <property type="project" value="UniProtKB-EC"/>
</dbReference>
<evidence type="ECO:0000259" key="16">
    <source>
        <dbReference type="Pfam" id="PF00742"/>
    </source>
</evidence>
<comment type="caution">
    <text evidence="18">The sequence shown here is derived from an EMBL/GenBank/DDBJ whole genome shotgun (WGS) entry which is preliminary data.</text>
</comment>
<dbReference type="PANTHER" id="PTHR43331:SF1">
    <property type="entry name" value="HOMOSERINE DEHYDROGENASE"/>
    <property type="match status" value="1"/>
</dbReference>
<dbReference type="NCBIfam" id="NF004976">
    <property type="entry name" value="PRK06349.1"/>
    <property type="match status" value="1"/>
</dbReference>
<dbReference type="GO" id="GO:0009086">
    <property type="term" value="P:methionine biosynthetic process"/>
    <property type="evidence" value="ECO:0007669"/>
    <property type="project" value="UniProtKB-KW"/>
</dbReference>
<protein>
    <recommendedName>
        <fullName evidence="5 14">Homoserine dehydrogenase</fullName>
        <ecNumber evidence="4 14">1.1.1.3</ecNumber>
    </recommendedName>
</protein>
<keyword evidence="7 14" id="KW-0791">Threonine biosynthesis</keyword>
<dbReference type="PROSITE" id="PS01042">
    <property type="entry name" value="HOMOSER_DHGENASE"/>
    <property type="match status" value="1"/>
</dbReference>
<dbReference type="FunFam" id="3.30.360.10:FF:000005">
    <property type="entry name" value="Homoserine dehydrogenase"/>
    <property type="match status" value="1"/>
</dbReference>
<dbReference type="Pfam" id="PF00742">
    <property type="entry name" value="Homoserine_dh"/>
    <property type="match status" value="1"/>
</dbReference>
<dbReference type="GO" id="GO:0009088">
    <property type="term" value="P:threonine biosynthetic process"/>
    <property type="evidence" value="ECO:0007669"/>
    <property type="project" value="UniProtKB-KW"/>
</dbReference>
<evidence type="ECO:0000256" key="4">
    <source>
        <dbReference type="ARBA" id="ARBA00013213"/>
    </source>
</evidence>
<evidence type="ECO:0000256" key="7">
    <source>
        <dbReference type="ARBA" id="ARBA00022697"/>
    </source>
</evidence>
<dbReference type="InterPro" id="IPR001342">
    <property type="entry name" value="HDH_cat"/>
</dbReference>
<keyword evidence="13 14" id="KW-0521">NADP</keyword>
<evidence type="ECO:0000256" key="5">
    <source>
        <dbReference type="ARBA" id="ARBA00013376"/>
    </source>
</evidence>
<keyword evidence="10 14" id="KW-0486">Methionine biosynthesis</keyword>
<dbReference type="SUPFAM" id="SSF55347">
    <property type="entry name" value="Glyceraldehyde-3-phosphate dehydrogenase-like, C-terminal domain"/>
    <property type="match status" value="1"/>
</dbReference>
<dbReference type="Gene3D" id="3.30.360.10">
    <property type="entry name" value="Dihydrodipicolinate Reductase, domain 2"/>
    <property type="match status" value="1"/>
</dbReference>
<gene>
    <name evidence="18" type="ORF">IAD12_00290</name>
</gene>
<dbReference type="Proteomes" id="UP000824159">
    <property type="component" value="Unassembled WGS sequence"/>
</dbReference>
<dbReference type="SUPFAM" id="SSF51735">
    <property type="entry name" value="NAD(P)-binding Rossmann-fold domains"/>
    <property type="match status" value="1"/>
</dbReference>
<dbReference type="PANTHER" id="PTHR43331">
    <property type="entry name" value="HOMOSERINE DEHYDROGENASE"/>
    <property type="match status" value="1"/>
</dbReference>
<evidence type="ECO:0000256" key="6">
    <source>
        <dbReference type="ARBA" id="ARBA00022605"/>
    </source>
</evidence>